<evidence type="ECO:0000256" key="3">
    <source>
        <dbReference type="ARBA" id="ARBA00023136"/>
    </source>
</evidence>
<dbReference type="GO" id="GO:0006890">
    <property type="term" value="P:retrograde vesicle-mediated transport, Golgi to endoplasmic reticulum"/>
    <property type="evidence" value="ECO:0007669"/>
    <property type="project" value="TreeGrafter"/>
</dbReference>
<evidence type="ECO:0000313" key="6">
    <source>
        <dbReference type="EMBL" id="KIM51255.1"/>
    </source>
</evidence>
<proteinExistence type="predicted"/>
<evidence type="ECO:0000256" key="1">
    <source>
        <dbReference type="ARBA" id="ARBA00022692"/>
    </source>
</evidence>
<accession>A0A0C3CRN3</accession>
<evidence type="ECO:0000313" key="7">
    <source>
        <dbReference type="Proteomes" id="UP000053989"/>
    </source>
</evidence>
<dbReference type="OrthoDB" id="5393181at2759"/>
<name>A0A0C3CRN3_9AGAM</name>
<dbReference type="AlphaFoldDB" id="A0A0C3CRN3"/>
<dbReference type="HOGENOM" id="CLU_060585_0_0_1"/>
<feature type="region of interest" description="Disordered" evidence="4">
    <location>
        <begin position="25"/>
        <end position="92"/>
    </location>
</feature>
<dbReference type="EMBL" id="KN822272">
    <property type="protein sequence ID" value="KIM51255.1"/>
    <property type="molecule type" value="Genomic_DNA"/>
</dbReference>
<feature type="compositionally biased region" description="Polar residues" evidence="4">
    <location>
        <begin position="81"/>
        <end position="90"/>
    </location>
</feature>
<keyword evidence="3 5" id="KW-0472">Membrane</keyword>
<evidence type="ECO:0000256" key="2">
    <source>
        <dbReference type="ARBA" id="ARBA00022989"/>
    </source>
</evidence>
<reference evidence="7" key="2">
    <citation type="submission" date="2015-01" db="EMBL/GenBank/DDBJ databases">
        <title>Evolutionary Origins and Diversification of the Mycorrhizal Mutualists.</title>
        <authorList>
            <consortium name="DOE Joint Genome Institute"/>
            <consortium name="Mycorrhizal Genomics Consortium"/>
            <person name="Kohler A."/>
            <person name="Kuo A."/>
            <person name="Nagy L.G."/>
            <person name="Floudas D."/>
            <person name="Copeland A."/>
            <person name="Barry K.W."/>
            <person name="Cichocki N."/>
            <person name="Veneault-Fourrey C."/>
            <person name="LaButti K."/>
            <person name="Lindquist E.A."/>
            <person name="Lipzen A."/>
            <person name="Lundell T."/>
            <person name="Morin E."/>
            <person name="Murat C."/>
            <person name="Riley R."/>
            <person name="Ohm R."/>
            <person name="Sun H."/>
            <person name="Tunlid A."/>
            <person name="Henrissat B."/>
            <person name="Grigoriev I.V."/>
            <person name="Hibbett D.S."/>
            <person name="Martin F."/>
        </authorList>
    </citation>
    <scope>NUCLEOTIDE SEQUENCE [LARGE SCALE GENOMIC DNA]</scope>
    <source>
        <strain evidence="7">Foug A</strain>
    </source>
</reference>
<dbReference type="Pfam" id="PF08690">
    <property type="entry name" value="GET2"/>
    <property type="match status" value="1"/>
</dbReference>
<feature type="transmembrane region" description="Helical" evidence="5">
    <location>
        <begin position="209"/>
        <end position="230"/>
    </location>
</feature>
<sequence length="299" mass="32505">MSSPAERAARRKAILSRGSDRLAKLTTSARGEEATTYIQTDVPVRGAASGLGAFTGEETPPPPSPTAELPRASPPPPFFTAGSQPDSSTWTEEHQRQFMQALMGATSPSPFTLPHPPADDPLTTVMTQLAQANQGQGPAAGKAPAPAAPPQPPSFLQNLLPLVHMLCMWTLLAFFVFWKEPQVFAEKTGSAENSLWERWQTLAQRRPDAGWWGVQLAPFFWTFMTLQIMLHSIRIFSGYAQVQPPKLLAFALPHLPPPLRSSITNGLQYMQLASLFLDDIAAIVFGIGVVVLAATWLTP</sequence>
<gene>
    <name evidence="6" type="ORF">SCLCIDRAFT_1224695</name>
</gene>
<dbReference type="InterPro" id="IPR028143">
    <property type="entry name" value="Get2/sif1"/>
</dbReference>
<dbReference type="Proteomes" id="UP000053989">
    <property type="component" value="Unassembled WGS sequence"/>
</dbReference>
<keyword evidence="7" id="KW-1185">Reference proteome</keyword>
<dbReference type="PANTHER" id="PTHR28263">
    <property type="entry name" value="GOLGI TO ER TRAFFIC PROTEIN 2"/>
    <property type="match status" value="1"/>
</dbReference>
<dbReference type="PANTHER" id="PTHR28263:SF1">
    <property type="entry name" value="GOLGI TO ER TRAFFIC PROTEIN 2"/>
    <property type="match status" value="1"/>
</dbReference>
<reference evidence="6 7" key="1">
    <citation type="submission" date="2014-04" db="EMBL/GenBank/DDBJ databases">
        <authorList>
            <consortium name="DOE Joint Genome Institute"/>
            <person name="Kuo A."/>
            <person name="Kohler A."/>
            <person name="Nagy L.G."/>
            <person name="Floudas D."/>
            <person name="Copeland A."/>
            <person name="Barry K.W."/>
            <person name="Cichocki N."/>
            <person name="Veneault-Fourrey C."/>
            <person name="LaButti K."/>
            <person name="Lindquist E.A."/>
            <person name="Lipzen A."/>
            <person name="Lundell T."/>
            <person name="Morin E."/>
            <person name="Murat C."/>
            <person name="Sun H."/>
            <person name="Tunlid A."/>
            <person name="Henrissat B."/>
            <person name="Grigoriev I.V."/>
            <person name="Hibbett D.S."/>
            <person name="Martin F."/>
            <person name="Nordberg H.P."/>
            <person name="Cantor M.N."/>
            <person name="Hua S.X."/>
        </authorList>
    </citation>
    <scope>NUCLEOTIDE SEQUENCE [LARGE SCALE GENOMIC DNA]</scope>
    <source>
        <strain evidence="6 7">Foug A</strain>
    </source>
</reference>
<feature type="transmembrane region" description="Helical" evidence="5">
    <location>
        <begin position="159"/>
        <end position="178"/>
    </location>
</feature>
<feature type="transmembrane region" description="Helical" evidence="5">
    <location>
        <begin position="275"/>
        <end position="297"/>
    </location>
</feature>
<dbReference type="InParanoid" id="A0A0C3CRN3"/>
<keyword evidence="2 5" id="KW-1133">Transmembrane helix</keyword>
<dbReference type="STRING" id="1036808.A0A0C3CRN3"/>
<evidence type="ECO:0000256" key="4">
    <source>
        <dbReference type="SAM" id="MobiDB-lite"/>
    </source>
</evidence>
<organism evidence="6 7">
    <name type="scientific">Scleroderma citrinum Foug A</name>
    <dbReference type="NCBI Taxonomy" id="1036808"/>
    <lineage>
        <taxon>Eukaryota</taxon>
        <taxon>Fungi</taxon>
        <taxon>Dikarya</taxon>
        <taxon>Basidiomycota</taxon>
        <taxon>Agaricomycotina</taxon>
        <taxon>Agaricomycetes</taxon>
        <taxon>Agaricomycetidae</taxon>
        <taxon>Boletales</taxon>
        <taxon>Sclerodermatineae</taxon>
        <taxon>Sclerodermataceae</taxon>
        <taxon>Scleroderma</taxon>
    </lineage>
</organism>
<keyword evidence="1 5" id="KW-0812">Transmembrane</keyword>
<evidence type="ECO:0000256" key="5">
    <source>
        <dbReference type="SAM" id="Phobius"/>
    </source>
</evidence>
<protein>
    <submittedName>
        <fullName evidence="6">Uncharacterized protein</fullName>
    </submittedName>
</protein>